<dbReference type="EMBL" id="GGEC01022788">
    <property type="protein sequence ID" value="MBX03272.1"/>
    <property type="molecule type" value="Transcribed_RNA"/>
</dbReference>
<accession>A0A2P2KC43</accession>
<evidence type="ECO:0000313" key="1">
    <source>
        <dbReference type="EMBL" id="MBX03272.1"/>
    </source>
</evidence>
<name>A0A2P2KC43_RHIMU</name>
<dbReference type="AlphaFoldDB" id="A0A2P2KC43"/>
<organism evidence="1">
    <name type="scientific">Rhizophora mucronata</name>
    <name type="common">Asiatic mangrove</name>
    <dbReference type="NCBI Taxonomy" id="61149"/>
    <lineage>
        <taxon>Eukaryota</taxon>
        <taxon>Viridiplantae</taxon>
        <taxon>Streptophyta</taxon>
        <taxon>Embryophyta</taxon>
        <taxon>Tracheophyta</taxon>
        <taxon>Spermatophyta</taxon>
        <taxon>Magnoliopsida</taxon>
        <taxon>eudicotyledons</taxon>
        <taxon>Gunneridae</taxon>
        <taxon>Pentapetalae</taxon>
        <taxon>rosids</taxon>
        <taxon>fabids</taxon>
        <taxon>Malpighiales</taxon>
        <taxon>Rhizophoraceae</taxon>
        <taxon>Rhizophora</taxon>
    </lineage>
</organism>
<sequence>MKLQGHYIIDTYEQHFASHVHALLPISSSPLQLEPFYAAHSASISIQLEPRLDPPRL</sequence>
<protein>
    <submittedName>
        <fullName evidence="1">Uncharacterized protein LOC103501624</fullName>
    </submittedName>
</protein>
<reference evidence="1" key="1">
    <citation type="submission" date="2018-02" db="EMBL/GenBank/DDBJ databases">
        <title>Rhizophora mucronata_Transcriptome.</title>
        <authorList>
            <person name="Meera S.P."/>
            <person name="Sreeshan A."/>
            <person name="Augustine A."/>
        </authorList>
    </citation>
    <scope>NUCLEOTIDE SEQUENCE</scope>
    <source>
        <tissue evidence="1">Leaf</tissue>
    </source>
</reference>
<proteinExistence type="predicted"/>